<dbReference type="RefSeq" id="WP_310275031.1">
    <property type="nucleotide sequence ID" value="NZ_JAVDWR010000001.1"/>
</dbReference>
<accession>A0ABU1VWB1</accession>
<dbReference type="EMBL" id="JAVDWR010000001">
    <property type="protein sequence ID" value="MDR7120021.1"/>
    <property type="molecule type" value="Genomic_DNA"/>
</dbReference>
<protein>
    <recommendedName>
        <fullName evidence="1">DUF1543 domain-containing protein</fullName>
    </recommendedName>
</protein>
<gene>
    <name evidence="2" type="ORF">J2W69_000936</name>
</gene>
<proteinExistence type="predicted"/>
<dbReference type="Gene3D" id="3.10.20.10">
    <property type="match status" value="2"/>
</dbReference>
<dbReference type="InterPro" id="IPR011440">
    <property type="entry name" value="DUF1543"/>
</dbReference>
<dbReference type="Proteomes" id="UP001257909">
    <property type="component" value="Unassembled WGS sequence"/>
</dbReference>
<keyword evidence="3" id="KW-1185">Reference proteome</keyword>
<evidence type="ECO:0000313" key="2">
    <source>
        <dbReference type="EMBL" id="MDR7120021.1"/>
    </source>
</evidence>
<evidence type="ECO:0000259" key="1">
    <source>
        <dbReference type="Pfam" id="PF07566"/>
    </source>
</evidence>
<dbReference type="Pfam" id="PF07566">
    <property type="entry name" value="DUF1543"/>
    <property type="match status" value="1"/>
</dbReference>
<organism evidence="2 3">
    <name type="scientific">Rheinheimera soli</name>
    <dbReference type="NCBI Taxonomy" id="443616"/>
    <lineage>
        <taxon>Bacteria</taxon>
        <taxon>Pseudomonadati</taxon>
        <taxon>Pseudomonadota</taxon>
        <taxon>Gammaproteobacteria</taxon>
        <taxon>Chromatiales</taxon>
        <taxon>Chromatiaceae</taxon>
        <taxon>Rheinheimera</taxon>
    </lineage>
</organism>
<reference evidence="2 3" key="1">
    <citation type="submission" date="2023-07" db="EMBL/GenBank/DDBJ databases">
        <title>Sorghum-associated microbial communities from plants grown in Nebraska, USA.</title>
        <authorList>
            <person name="Schachtman D."/>
        </authorList>
    </citation>
    <scope>NUCLEOTIDE SEQUENCE [LARGE SCALE GENOMIC DNA]</scope>
    <source>
        <strain evidence="2 3">4138</strain>
    </source>
</reference>
<evidence type="ECO:0000313" key="3">
    <source>
        <dbReference type="Proteomes" id="UP001257909"/>
    </source>
</evidence>
<feature type="domain" description="DUF1543" evidence="1">
    <location>
        <begin position="20"/>
        <end position="69"/>
    </location>
</feature>
<name>A0ABU1VWB1_9GAMM</name>
<comment type="caution">
    <text evidence="2">The sequence shown here is derived from an EMBL/GenBank/DDBJ whole genome shotgun (WGS) entry which is preliminary data.</text>
</comment>
<sequence length="169" mass="18987">MKESEVLFVVMLGGKHPKAKIEVHDVAFVSGQSIEDCYPQLREQWFGTMAGMHIDSWMQVDGIEGYQLRFSEQAPAADELRLFFINLGGYLPGAFGEDHHYLLVTAKDKAEAKQKGKAYLPKGWDKPHTDAVVDVDDCIAIDQVGGRYVRLVLAEHKDIVYQSDYIILG</sequence>